<dbReference type="AlphaFoldDB" id="A0AAD7EQB3"/>
<gene>
    <name evidence="3" type="ORF">DFH08DRAFT_202225</name>
</gene>
<dbReference type="Proteomes" id="UP001218218">
    <property type="component" value="Unassembled WGS sequence"/>
</dbReference>
<keyword evidence="2" id="KW-1133">Transmembrane helix</keyword>
<comment type="caution">
    <text evidence="3">The sequence shown here is derived from an EMBL/GenBank/DDBJ whole genome shotgun (WGS) entry which is preliminary data.</text>
</comment>
<keyword evidence="2" id="KW-0472">Membrane</keyword>
<keyword evidence="4" id="KW-1185">Reference proteome</keyword>
<evidence type="ECO:0000256" key="1">
    <source>
        <dbReference type="SAM" id="MobiDB-lite"/>
    </source>
</evidence>
<evidence type="ECO:0000313" key="4">
    <source>
        <dbReference type="Proteomes" id="UP001218218"/>
    </source>
</evidence>
<dbReference type="EMBL" id="JARIHO010000020">
    <property type="protein sequence ID" value="KAJ7346797.1"/>
    <property type="molecule type" value="Genomic_DNA"/>
</dbReference>
<sequence length="188" mass="19994">MPVPGPPLADPSASSPSLAMVVPGLALADPSASFGNVLAQTSAEAASLHGCESFLLLCRISLSLLLRQKAKTPMLAGAIAGSIMGAAYVVGFTIYFWKRCKRKKLHRRIKEGKAEPKVEPEPKEKIVIPPDPAVLLGHNRPGDIIVVDEGRHHRSKSVPKVHGEGSGSTSHLVRTQTERVSEDVSANV</sequence>
<evidence type="ECO:0000256" key="2">
    <source>
        <dbReference type="SAM" id="Phobius"/>
    </source>
</evidence>
<feature type="transmembrane region" description="Helical" evidence="2">
    <location>
        <begin position="74"/>
        <end position="97"/>
    </location>
</feature>
<name>A0AAD7EQB3_9AGAR</name>
<keyword evidence="2" id="KW-0812">Transmembrane</keyword>
<organism evidence="3 4">
    <name type="scientific">Mycena albidolilacea</name>
    <dbReference type="NCBI Taxonomy" id="1033008"/>
    <lineage>
        <taxon>Eukaryota</taxon>
        <taxon>Fungi</taxon>
        <taxon>Dikarya</taxon>
        <taxon>Basidiomycota</taxon>
        <taxon>Agaricomycotina</taxon>
        <taxon>Agaricomycetes</taxon>
        <taxon>Agaricomycetidae</taxon>
        <taxon>Agaricales</taxon>
        <taxon>Marasmiineae</taxon>
        <taxon>Mycenaceae</taxon>
        <taxon>Mycena</taxon>
    </lineage>
</organism>
<evidence type="ECO:0000313" key="3">
    <source>
        <dbReference type="EMBL" id="KAJ7346797.1"/>
    </source>
</evidence>
<accession>A0AAD7EQB3</accession>
<feature type="region of interest" description="Disordered" evidence="1">
    <location>
        <begin position="149"/>
        <end position="188"/>
    </location>
</feature>
<protein>
    <submittedName>
        <fullName evidence="3">Uncharacterized protein</fullName>
    </submittedName>
</protein>
<proteinExistence type="predicted"/>
<reference evidence="3" key="1">
    <citation type="submission" date="2023-03" db="EMBL/GenBank/DDBJ databases">
        <title>Massive genome expansion in bonnet fungi (Mycena s.s.) driven by repeated elements and novel gene families across ecological guilds.</title>
        <authorList>
            <consortium name="Lawrence Berkeley National Laboratory"/>
            <person name="Harder C.B."/>
            <person name="Miyauchi S."/>
            <person name="Viragh M."/>
            <person name="Kuo A."/>
            <person name="Thoen E."/>
            <person name="Andreopoulos B."/>
            <person name="Lu D."/>
            <person name="Skrede I."/>
            <person name="Drula E."/>
            <person name="Henrissat B."/>
            <person name="Morin E."/>
            <person name="Kohler A."/>
            <person name="Barry K."/>
            <person name="LaButti K."/>
            <person name="Morin E."/>
            <person name="Salamov A."/>
            <person name="Lipzen A."/>
            <person name="Mereny Z."/>
            <person name="Hegedus B."/>
            <person name="Baldrian P."/>
            <person name="Stursova M."/>
            <person name="Weitz H."/>
            <person name="Taylor A."/>
            <person name="Grigoriev I.V."/>
            <person name="Nagy L.G."/>
            <person name="Martin F."/>
            <person name="Kauserud H."/>
        </authorList>
    </citation>
    <scope>NUCLEOTIDE SEQUENCE</scope>
    <source>
        <strain evidence="3">CBHHK002</strain>
    </source>
</reference>